<dbReference type="EMBL" id="CP136920">
    <property type="protein sequence ID" value="WOO40705.1"/>
    <property type="molecule type" value="Genomic_DNA"/>
</dbReference>
<gene>
    <name evidence="3" type="ORF">RZN69_18950</name>
</gene>
<dbReference type="Proteomes" id="UP001304300">
    <property type="component" value="Chromosome"/>
</dbReference>
<dbReference type="PANTHER" id="PTHR13194">
    <property type="entry name" value="COMPLEX I INTERMEDIATE-ASSOCIATED PROTEIN 30"/>
    <property type="match status" value="1"/>
</dbReference>
<comment type="similarity">
    <text evidence="1">Belongs to the CIA30 family.</text>
</comment>
<name>A0AAQ3LB68_9BACT</name>
<dbReference type="PANTHER" id="PTHR13194:SF19">
    <property type="entry name" value="NAD(P)-BINDING ROSSMANN-FOLD SUPERFAMILY PROTEIN"/>
    <property type="match status" value="1"/>
</dbReference>
<reference evidence="3 4" key="1">
    <citation type="submission" date="2023-10" db="EMBL/GenBank/DDBJ databases">
        <title>Rubellicoccus peritrichatus gen. nov., sp. nov., isolated from an algae of coral reef tank.</title>
        <authorList>
            <person name="Luo J."/>
        </authorList>
    </citation>
    <scope>NUCLEOTIDE SEQUENCE [LARGE SCALE GENOMIC DNA]</scope>
    <source>
        <strain evidence="3 4">CR14</strain>
    </source>
</reference>
<protein>
    <submittedName>
        <fullName evidence="3">CIA30 family protein</fullName>
    </submittedName>
</protein>
<dbReference type="Pfam" id="PF08547">
    <property type="entry name" value="CIA30"/>
    <property type="match status" value="1"/>
</dbReference>
<evidence type="ECO:0000313" key="3">
    <source>
        <dbReference type="EMBL" id="WOO40705.1"/>
    </source>
</evidence>
<organism evidence="3 4">
    <name type="scientific">Rubellicoccus peritrichatus</name>
    <dbReference type="NCBI Taxonomy" id="3080537"/>
    <lineage>
        <taxon>Bacteria</taxon>
        <taxon>Pseudomonadati</taxon>
        <taxon>Verrucomicrobiota</taxon>
        <taxon>Opitutia</taxon>
        <taxon>Puniceicoccales</taxon>
        <taxon>Cerasicoccaceae</taxon>
        <taxon>Rubellicoccus</taxon>
    </lineage>
</organism>
<dbReference type="AlphaFoldDB" id="A0AAQ3LB68"/>
<evidence type="ECO:0000259" key="2">
    <source>
        <dbReference type="Pfam" id="PF08547"/>
    </source>
</evidence>
<dbReference type="InterPro" id="IPR008979">
    <property type="entry name" value="Galactose-bd-like_sf"/>
</dbReference>
<keyword evidence="4" id="KW-1185">Reference proteome</keyword>
<dbReference type="InterPro" id="IPR039131">
    <property type="entry name" value="NDUFAF1"/>
</dbReference>
<dbReference type="SUPFAM" id="SSF49785">
    <property type="entry name" value="Galactose-binding domain-like"/>
    <property type="match status" value="1"/>
</dbReference>
<accession>A0AAQ3LB68</accession>
<dbReference type="InterPro" id="IPR013857">
    <property type="entry name" value="NADH-UbQ_OxRdtase-assoc_prot30"/>
</dbReference>
<feature type="domain" description="NADH:ubiquinone oxidoreductase intermediate-associated protein 30" evidence="2">
    <location>
        <begin position="14"/>
        <end position="167"/>
    </location>
</feature>
<evidence type="ECO:0000313" key="4">
    <source>
        <dbReference type="Proteomes" id="UP001304300"/>
    </source>
</evidence>
<dbReference type="KEGG" id="puo:RZN69_18950"/>
<proteinExistence type="inferred from homology"/>
<sequence>MAETPQDSVTIDDFSKAKAESNSWYAVNDGVMGGLSQGGVSFENAGILKFAGTLSLENNGGFSSIRKNVNQAGLEAGKGLKLRVKGDGRDYDLRLTTSDRFRYMEISYRAKFKTTADEWTTVEIPFSQLKPSVRGRALDGPQFNPGQTESIGLILADKVPGDFQIEIDWIELY</sequence>
<evidence type="ECO:0000256" key="1">
    <source>
        <dbReference type="ARBA" id="ARBA00007884"/>
    </source>
</evidence>
<dbReference type="RefSeq" id="WP_317832861.1">
    <property type="nucleotide sequence ID" value="NZ_CP136920.1"/>
</dbReference>